<name>A0A074XQ50_AURPU</name>
<dbReference type="HOGENOM" id="CLU_1396041_0_0_1"/>
<accession>A0A074XQ50</accession>
<feature type="region of interest" description="Disordered" evidence="1">
    <location>
        <begin position="169"/>
        <end position="195"/>
    </location>
</feature>
<evidence type="ECO:0000313" key="3">
    <source>
        <dbReference type="Proteomes" id="UP000030706"/>
    </source>
</evidence>
<reference evidence="2 3" key="1">
    <citation type="journal article" date="2014" name="BMC Genomics">
        <title>Genome sequencing of four Aureobasidium pullulans varieties: biotechnological potential, stress tolerance, and description of new species.</title>
        <authorList>
            <person name="Gostin Ar C."/>
            <person name="Ohm R.A."/>
            <person name="Kogej T."/>
            <person name="Sonjak S."/>
            <person name="Turk M."/>
            <person name="Zajc J."/>
            <person name="Zalar P."/>
            <person name="Grube M."/>
            <person name="Sun H."/>
            <person name="Han J."/>
            <person name="Sharma A."/>
            <person name="Chiniquy J."/>
            <person name="Ngan C.Y."/>
            <person name="Lipzen A."/>
            <person name="Barry K."/>
            <person name="Grigoriev I.V."/>
            <person name="Gunde-Cimerman N."/>
        </authorList>
    </citation>
    <scope>NUCLEOTIDE SEQUENCE [LARGE SCALE GENOMIC DNA]</scope>
    <source>
        <strain evidence="2 3">EXF-150</strain>
    </source>
</reference>
<dbReference type="EMBL" id="KL584979">
    <property type="protein sequence ID" value="KEQ85799.1"/>
    <property type="molecule type" value="Genomic_DNA"/>
</dbReference>
<dbReference type="Proteomes" id="UP000030706">
    <property type="component" value="Unassembled WGS sequence"/>
</dbReference>
<keyword evidence="3" id="KW-1185">Reference proteome</keyword>
<dbReference type="OrthoDB" id="3873478at2759"/>
<feature type="compositionally biased region" description="Basic residues" evidence="1">
    <location>
        <begin position="176"/>
        <end position="195"/>
    </location>
</feature>
<evidence type="ECO:0000256" key="1">
    <source>
        <dbReference type="SAM" id="MobiDB-lite"/>
    </source>
</evidence>
<dbReference type="GeneID" id="40745953"/>
<gene>
    <name evidence="2" type="ORF">M438DRAFT_333749</name>
</gene>
<dbReference type="AlphaFoldDB" id="A0A074XQ50"/>
<evidence type="ECO:0000313" key="2">
    <source>
        <dbReference type="EMBL" id="KEQ85799.1"/>
    </source>
</evidence>
<proteinExistence type="predicted"/>
<dbReference type="RefSeq" id="XP_029761986.1">
    <property type="nucleotide sequence ID" value="XM_029903647.1"/>
</dbReference>
<sequence>MSSIESPPSYPGEVFFNEKCPKSTAYHFTLERCRECVKLESGRYASTGILDELNIAITIPSHHTWPQVREQVWSRFQSGWPAILGKADLEDFAMGINMQYLAQDGRIRGRVELLTSDEDGLWDLCRRGGINVVRFRAHCAPREGVAAGQIKGKCDSWFEEVTREDVEEDIREKPTKKGMGKGKGKSSVKHRCILQ</sequence>
<organism evidence="2 3">
    <name type="scientific">Aureobasidium pullulans EXF-150</name>
    <dbReference type="NCBI Taxonomy" id="1043002"/>
    <lineage>
        <taxon>Eukaryota</taxon>
        <taxon>Fungi</taxon>
        <taxon>Dikarya</taxon>
        <taxon>Ascomycota</taxon>
        <taxon>Pezizomycotina</taxon>
        <taxon>Dothideomycetes</taxon>
        <taxon>Dothideomycetidae</taxon>
        <taxon>Dothideales</taxon>
        <taxon>Saccotheciaceae</taxon>
        <taxon>Aureobasidium</taxon>
    </lineage>
</organism>
<protein>
    <submittedName>
        <fullName evidence="2">Uncharacterized protein</fullName>
    </submittedName>
</protein>